<sequence length="149" mass="17097">MHLFTHYYKLHKNNLLKNILTFLPLPPSVQLGRAPRRAGGTWLGERQHPQQHQQWSVWLSWLCVHHPLLPPAPPCPDTLPPVCPANTTTTTTTSGSSSRSQEERGVREEEEENHYGIRVTPTPVSVLSGVRLRWRTGTCRHKTYPLKRR</sequence>
<feature type="compositionally biased region" description="Low complexity" evidence="1">
    <location>
        <begin position="84"/>
        <end position="99"/>
    </location>
</feature>
<protein>
    <submittedName>
        <fullName evidence="2">Uncharacterized protein</fullName>
    </submittedName>
</protein>
<name>A0A5B7FJF9_PORTR</name>
<keyword evidence="3" id="KW-1185">Reference proteome</keyword>
<accession>A0A5B7FJF9</accession>
<dbReference type="Proteomes" id="UP000324222">
    <property type="component" value="Unassembled WGS sequence"/>
</dbReference>
<dbReference type="AlphaFoldDB" id="A0A5B7FJF9"/>
<comment type="caution">
    <text evidence="2">The sequence shown here is derived from an EMBL/GenBank/DDBJ whole genome shotgun (WGS) entry which is preliminary data.</text>
</comment>
<evidence type="ECO:0000256" key="1">
    <source>
        <dbReference type="SAM" id="MobiDB-lite"/>
    </source>
</evidence>
<dbReference type="EMBL" id="VSRR010007757">
    <property type="protein sequence ID" value="MPC47471.1"/>
    <property type="molecule type" value="Genomic_DNA"/>
</dbReference>
<evidence type="ECO:0000313" key="3">
    <source>
        <dbReference type="Proteomes" id="UP000324222"/>
    </source>
</evidence>
<gene>
    <name evidence="2" type="ORF">E2C01_041219</name>
</gene>
<feature type="region of interest" description="Disordered" evidence="1">
    <location>
        <begin position="80"/>
        <end position="113"/>
    </location>
</feature>
<evidence type="ECO:0000313" key="2">
    <source>
        <dbReference type="EMBL" id="MPC47471.1"/>
    </source>
</evidence>
<organism evidence="2 3">
    <name type="scientific">Portunus trituberculatus</name>
    <name type="common">Swimming crab</name>
    <name type="synonym">Neptunus trituberculatus</name>
    <dbReference type="NCBI Taxonomy" id="210409"/>
    <lineage>
        <taxon>Eukaryota</taxon>
        <taxon>Metazoa</taxon>
        <taxon>Ecdysozoa</taxon>
        <taxon>Arthropoda</taxon>
        <taxon>Crustacea</taxon>
        <taxon>Multicrustacea</taxon>
        <taxon>Malacostraca</taxon>
        <taxon>Eumalacostraca</taxon>
        <taxon>Eucarida</taxon>
        <taxon>Decapoda</taxon>
        <taxon>Pleocyemata</taxon>
        <taxon>Brachyura</taxon>
        <taxon>Eubrachyura</taxon>
        <taxon>Portunoidea</taxon>
        <taxon>Portunidae</taxon>
        <taxon>Portuninae</taxon>
        <taxon>Portunus</taxon>
    </lineage>
</organism>
<reference evidence="2 3" key="1">
    <citation type="submission" date="2019-05" db="EMBL/GenBank/DDBJ databases">
        <title>Another draft genome of Portunus trituberculatus and its Hox gene families provides insights of decapod evolution.</title>
        <authorList>
            <person name="Jeong J.-H."/>
            <person name="Song I."/>
            <person name="Kim S."/>
            <person name="Choi T."/>
            <person name="Kim D."/>
            <person name="Ryu S."/>
            <person name="Kim W."/>
        </authorList>
    </citation>
    <scope>NUCLEOTIDE SEQUENCE [LARGE SCALE GENOMIC DNA]</scope>
    <source>
        <tissue evidence="2">Muscle</tissue>
    </source>
</reference>
<proteinExistence type="predicted"/>